<dbReference type="Pfam" id="PF08190">
    <property type="entry name" value="PIH1"/>
    <property type="match status" value="1"/>
</dbReference>
<evidence type="ECO:0000256" key="1">
    <source>
        <dbReference type="ARBA" id="ARBA00008511"/>
    </source>
</evidence>
<evidence type="ECO:0000313" key="4">
    <source>
        <dbReference type="EMBL" id="CAH0380147.1"/>
    </source>
</evidence>
<dbReference type="PANTHER" id="PTHR22997:SF0">
    <property type="entry name" value="PIH1 DOMAIN-CONTAINING PROTEIN 1"/>
    <property type="match status" value="1"/>
</dbReference>
<dbReference type="CDD" id="cd06464">
    <property type="entry name" value="ACD_sHsps-like"/>
    <property type="match status" value="1"/>
</dbReference>
<keyword evidence="5" id="KW-1185">Reference proteome</keyword>
<feature type="region of interest" description="Disordered" evidence="2">
    <location>
        <begin position="1"/>
        <end position="25"/>
    </location>
</feature>
<dbReference type="AlphaFoldDB" id="A0A8J2X7L2"/>
<reference evidence="4" key="1">
    <citation type="submission" date="2021-11" db="EMBL/GenBank/DDBJ databases">
        <authorList>
            <consortium name="Genoscope - CEA"/>
            <person name="William W."/>
        </authorList>
    </citation>
    <scope>NUCLEOTIDE SEQUENCE</scope>
</reference>
<feature type="compositionally biased region" description="Basic and acidic residues" evidence="2">
    <location>
        <begin position="528"/>
        <end position="576"/>
    </location>
</feature>
<feature type="region of interest" description="Disordered" evidence="2">
    <location>
        <begin position="401"/>
        <end position="478"/>
    </location>
</feature>
<evidence type="ECO:0000256" key="2">
    <source>
        <dbReference type="SAM" id="MobiDB-lite"/>
    </source>
</evidence>
<feature type="domain" description="PIH1 N-terminal" evidence="3">
    <location>
        <begin position="104"/>
        <end position="242"/>
    </location>
</feature>
<dbReference type="InterPro" id="IPR050734">
    <property type="entry name" value="PIH1/Kintoun_subfamily"/>
</dbReference>
<name>A0A8J2X7L2_9STRA</name>
<accession>A0A8J2X7L2</accession>
<feature type="region of interest" description="Disordered" evidence="2">
    <location>
        <begin position="521"/>
        <end position="576"/>
    </location>
</feature>
<dbReference type="PANTHER" id="PTHR22997">
    <property type="entry name" value="PIH1 DOMAIN-CONTAINING PROTEIN 1"/>
    <property type="match status" value="1"/>
</dbReference>
<dbReference type="EMBL" id="CAKKNE010000006">
    <property type="protein sequence ID" value="CAH0380147.1"/>
    <property type="molecule type" value="Genomic_DNA"/>
</dbReference>
<dbReference type="Proteomes" id="UP000789595">
    <property type="component" value="Unassembled WGS sequence"/>
</dbReference>
<evidence type="ECO:0000313" key="5">
    <source>
        <dbReference type="Proteomes" id="UP000789595"/>
    </source>
</evidence>
<comment type="caution">
    <text evidence="4">The sequence shown here is derived from an EMBL/GenBank/DDBJ whole genome shotgun (WGS) entry which is preliminary data.</text>
</comment>
<proteinExistence type="inferred from homology"/>
<feature type="compositionally biased region" description="Polar residues" evidence="2">
    <location>
        <begin position="413"/>
        <end position="422"/>
    </location>
</feature>
<dbReference type="GO" id="GO:0005737">
    <property type="term" value="C:cytoplasm"/>
    <property type="evidence" value="ECO:0007669"/>
    <property type="project" value="TreeGrafter"/>
</dbReference>
<gene>
    <name evidence="4" type="ORF">PECAL_6P17870</name>
</gene>
<protein>
    <recommendedName>
        <fullName evidence="3">PIH1 N-terminal domain-containing protein</fullName>
    </recommendedName>
</protein>
<feature type="region of interest" description="Disordered" evidence="2">
    <location>
        <begin position="255"/>
        <end position="327"/>
    </location>
</feature>
<feature type="compositionally biased region" description="Basic and acidic residues" evidence="2">
    <location>
        <begin position="291"/>
        <end position="305"/>
    </location>
</feature>
<organism evidence="4 5">
    <name type="scientific">Pelagomonas calceolata</name>
    <dbReference type="NCBI Taxonomy" id="35677"/>
    <lineage>
        <taxon>Eukaryota</taxon>
        <taxon>Sar</taxon>
        <taxon>Stramenopiles</taxon>
        <taxon>Ochrophyta</taxon>
        <taxon>Pelagophyceae</taxon>
        <taxon>Pelagomonadales</taxon>
        <taxon>Pelagomonadaceae</taxon>
        <taxon>Pelagomonas</taxon>
    </lineage>
</organism>
<dbReference type="InterPro" id="IPR012981">
    <property type="entry name" value="PIH1_N"/>
</dbReference>
<feature type="compositionally biased region" description="Basic and acidic residues" evidence="2">
    <location>
        <begin position="263"/>
        <end position="279"/>
    </location>
</feature>
<sequence length="670" mass="72626">MNEARRQAARPGDFGGGPDGGRKLPNEVKAMARQMGISAKELSEVGDTMWARLTELSEKDPVAYAELMKESAKHVAKNAGEELAEEPDDAKANELMNRVLSPSVLTPVPGFVVKCQLKYGGGKVMVNICSHQAVVPPNDQRGKDATKYKAGISPRGLQIPLVVGRVRSCAVAGKASNTVAEGKAVDVLVHPWVMDQINGEGPRGGPWRAEIAALAVSWVAKETKLPLDSGWKHINSKYKGGLGKKSDEPVPFDIEEAQQQSKPPDERKKSVEKKIEKPEGVAASPAQLLKRARDLASKEEKENHVSLKLPTQKKSSKKPLVQEVDKDGAVVECTDEGFDISDDIDKSERKKKPAVKKGFLRTAKARKAALYPSGSEQGESQKEGTYSRFMSKCKVVDTTTMSKEEVDAATRQYAGTGTVSQPPQAPPLPSKNTTAKPPAPPSKAFDGAKKGFLNSSKSSLYDENESKKRTPEYEPEFDAAMAELDPEFSNAHKNEDVGNDEDDTIAQLRDFAAKVDWASSDFSKPLHPARDSTKHDHSQRPKPAVETEVKKAPGSRKQDPGELQRGFMARDAERSAAKAAVRAARAETFSCKVDRTDDGRVRVVADLSGVASFADVDLDVAAKTLRVREKCGRRRAARVELPCDVDAASASAKFSKKRGQLTVVLSPSAD</sequence>
<dbReference type="OrthoDB" id="545063at2759"/>
<feature type="region of interest" description="Disordered" evidence="2">
    <location>
        <begin position="368"/>
        <end position="387"/>
    </location>
</feature>
<comment type="similarity">
    <text evidence="1">Belongs to the PIH1 family.</text>
</comment>
<evidence type="ECO:0000259" key="3">
    <source>
        <dbReference type="Pfam" id="PF08190"/>
    </source>
</evidence>